<reference evidence="3 4" key="1">
    <citation type="submission" date="2023-07" db="EMBL/GenBank/DDBJ databases">
        <authorList>
            <person name="Lian W.-H."/>
        </authorList>
    </citation>
    <scope>NUCLEOTIDE SEQUENCE [LARGE SCALE GENOMIC DNA]</scope>
    <source>
        <strain evidence="3 4">SYSU DXS3180</strain>
    </source>
</reference>
<evidence type="ECO:0000313" key="3">
    <source>
        <dbReference type="EMBL" id="MEX6689222.1"/>
    </source>
</evidence>
<dbReference type="RefSeq" id="WP_369330628.1">
    <property type="nucleotide sequence ID" value="NZ_JAULBC010000005.1"/>
</dbReference>
<dbReference type="Proteomes" id="UP001560573">
    <property type="component" value="Unassembled WGS sequence"/>
</dbReference>
<gene>
    <name evidence="3" type="ORF">QTN47_17060</name>
</gene>
<organism evidence="3 4">
    <name type="scientific">Danxiaibacter flavus</name>
    <dbReference type="NCBI Taxonomy" id="3049108"/>
    <lineage>
        <taxon>Bacteria</taxon>
        <taxon>Pseudomonadati</taxon>
        <taxon>Bacteroidota</taxon>
        <taxon>Chitinophagia</taxon>
        <taxon>Chitinophagales</taxon>
        <taxon>Chitinophagaceae</taxon>
        <taxon>Danxiaibacter</taxon>
    </lineage>
</organism>
<feature type="coiled-coil region" evidence="1">
    <location>
        <begin position="116"/>
        <end position="154"/>
    </location>
</feature>
<proteinExistence type="predicted"/>
<keyword evidence="4" id="KW-1185">Reference proteome</keyword>
<evidence type="ECO:0000256" key="2">
    <source>
        <dbReference type="SAM" id="MobiDB-lite"/>
    </source>
</evidence>
<name>A0ABV3ZH44_9BACT</name>
<sequence length="290" mass="32047">MKLKELLTALGKKVNFDLTKPEFADILSSDIDIPDVMATAIEKGLMTEDAALNNSGIRSRLRAEVFNGFDREFENTLADFELEEDSRTSILGEKKTIDRMKKLSTVLKEKADKAAKDGNKADAAALRQQVTDLNNQIRDLKANQQTQIDQLKADNENNLIGFELKSILGTRKYALPEQMELSEQINMSHGFVSQDLANAGLKLVRENGKLRLLKQDGTEPYDDKNTPIQLNNFVDSSLSKRGLLKVSDPATGQPGNDAPPAVPGKQQLHSAYQDAMAQTDSMLAALQDQN</sequence>
<protein>
    <submittedName>
        <fullName evidence="3">Uncharacterized protein</fullName>
    </submittedName>
</protein>
<keyword evidence="1" id="KW-0175">Coiled coil</keyword>
<dbReference type="EMBL" id="JAULBC010000005">
    <property type="protein sequence ID" value="MEX6689222.1"/>
    <property type="molecule type" value="Genomic_DNA"/>
</dbReference>
<evidence type="ECO:0000256" key="1">
    <source>
        <dbReference type="SAM" id="Coils"/>
    </source>
</evidence>
<comment type="caution">
    <text evidence="3">The sequence shown here is derived from an EMBL/GenBank/DDBJ whole genome shotgun (WGS) entry which is preliminary data.</text>
</comment>
<evidence type="ECO:0000313" key="4">
    <source>
        <dbReference type="Proteomes" id="UP001560573"/>
    </source>
</evidence>
<feature type="region of interest" description="Disordered" evidence="2">
    <location>
        <begin position="247"/>
        <end position="273"/>
    </location>
</feature>
<accession>A0ABV3ZH44</accession>